<comment type="caution">
    <text evidence="4">The sequence shown here is derived from an EMBL/GenBank/DDBJ whole genome shotgun (WGS) entry which is preliminary data.</text>
</comment>
<feature type="signal peptide" evidence="2">
    <location>
        <begin position="1"/>
        <end position="21"/>
    </location>
</feature>
<dbReference type="InterPro" id="IPR054843">
    <property type="entry name" value="Slam_hemophilin_C"/>
</dbReference>
<dbReference type="NCBIfam" id="NF041636">
    <property type="entry name" value="slam_lipo"/>
    <property type="match status" value="1"/>
</dbReference>
<evidence type="ECO:0000313" key="5">
    <source>
        <dbReference type="Proteomes" id="UP000297396"/>
    </source>
</evidence>
<feature type="compositionally biased region" description="Polar residues" evidence="1">
    <location>
        <begin position="33"/>
        <end position="48"/>
    </location>
</feature>
<evidence type="ECO:0000313" key="4">
    <source>
        <dbReference type="EMBL" id="TFV09650.1"/>
    </source>
</evidence>
<proteinExistence type="predicted"/>
<evidence type="ECO:0000256" key="2">
    <source>
        <dbReference type="SAM" id="SignalP"/>
    </source>
</evidence>
<evidence type="ECO:0000259" key="3">
    <source>
        <dbReference type="Pfam" id="PF01298"/>
    </source>
</evidence>
<dbReference type="Pfam" id="PF01298">
    <property type="entry name" value="TbpB_B_D"/>
    <property type="match status" value="1"/>
</dbReference>
<reference evidence="4 5" key="1">
    <citation type="submission" date="2019-03" db="EMBL/GenBank/DDBJ databases">
        <title>Diversity of the mouse oral microbiome.</title>
        <authorList>
            <person name="Joseph S."/>
            <person name="Aduse-Opoku J."/>
            <person name="Curtis M."/>
            <person name="Wade W."/>
            <person name="Hashim A."/>
        </authorList>
    </citation>
    <scope>NUCLEOTIDE SEQUENCE [LARGE SCALE GENOMIC DNA]</scope>
    <source>
        <strain evidence="4 5">WT12</strain>
    </source>
</reference>
<gene>
    <name evidence="4" type="ORF">E4T80_07945</name>
</gene>
<dbReference type="EMBL" id="SPPA01000016">
    <property type="protein sequence ID" value="TFV09650.1"/>
    <property type="molecule type" value="Genomic_DNA"/>
</dbReference>
<dbReference type="OrthoDB" id="5689800at2"/>
<evidence type="ECO:0000256" key="1">
    <source>
        <dbReference type="SAM" id="MobiDB-lite"/>
    </source>
</evidence>
<feature type="compositionally biased region" description="Low complexity" evidence="1">
    <location>
        <begin position="49"/>
        <end position="64"/>
    </location>
</feature>
<dbReference type="Proteomes" id="UP000297396">
    <property type="component" value="Unassembled WGS sequence"/>
</dbReference>
<dbReference type="AlphaFoldDB" id="A0A4Y9JY09"/>
<dbReference type="SUPFAM" id="SSF56925">
    <property type="entry name" value="OMPA-like"/>
    <property type="match status" value="1"/>
</dbReference>
<accession>A0A4Y9JY09</accession>
<feature type="domain" description="Transferrin-binding protein B C-lobe/N-lobe beta-barrel" evidence="3">
    <location>
        <begin position="148"/>
        <end position="252"/>
    </location>
</feature>
<dbReference type="PROSITE" id="PS51257">
    <property type="entry name" value="PROKAR_LIPOPROTEIN"/>
    <property type="match status" value="1"/>
</dbReference>
<dbReference type="RefSeq" id="WP_135057035.1">
    <property type="nucleotide sequence ID" value="NZ_JADGLC010000016.1"/>
</dbReference>
<dbReference type="InterPro" id="IPR011250">
    <property type="entry name" value="OMP/PagP_B-barrel"/>
</dbReference>
<dbReference type="Gene3D" id="2.40.160.90">
    <property type="match status" value="1"/>
</dbReference>
<feature type="chain" id="PRO_5021212631" description="Transferrin-binding protein B C-lobe/N-lobe beta-barrel domain-containing protein" evidence="2">
    <location>
        <begin position="22"/>
        <end position="253"/>
    </location>
</feature>
<keyword evidence="2" id="KW-0732">Signal</keyword>
<organism evidence="4 5">
    <name type="scientific">Muribacter muris</name>
    <dbReference type="NCBI Taxonomy" id="67855"/>
    <lineage>
        <taxon>Bacteria</taxon>
        <taxon>Pseudomonadati</taxon>
        <taxon>Pseudomonadota</taxon>
        <taxon>Gammaproteobacteria</taxon>
        <taxon>Pasteurellales</taxon>
        <taxon>Pasteurellaceae</taxon>
        <taxon>Muribacter</taxon>
    </lineage>
</organism>
<name>A0A4Y9JY09_9PAST</name>
<sequence length="253" mass="25536">MKSLAKMSLTALCLATLTACSSGGKGDDDSKAVSPSSVGTPTAVQANGNTQAQSGNASSNQAASQNAAVASTGIQQGTLSPTTLVVDGTSYNLAPVGASAREIHSFGANVELVREVEDNGQYFGFTSKGTGTQRYAYAGSLVPETQNMPTQGIARYEGDVVYSYGGPMRDGDAELMANFGTKTLSGVFENSHYGNVAVNATINGSAFNGQAVAQGVAPATLSGKFYGVNANGIAGVFGNADNTLGGAFGADRE</sequence>
<feature type="region of interest" description="Disordered" evidence="1">
    <location>
        <begin position="22"/>
        <end position="64"/>
    </location>
</feature>
<protein>
    <recommendedName>
        <fullName evidence="3">Transferrin-binding protein B C-lobe/N-lobe beta-barrel domain-containing protein</fullName>
    </recommendedName>
</protein>
<dbReference type="InterPro" id="IPR001677">
    <property type="entry name" value="TbpB_B_D"/>
</dbReference>